<dbReference type="InterPro" id="IPR002347">
    <property type="entry name" value="SDR_fam"/>
</dbReference>
<sequence>MTTELTLKNTVAEWLADPVGERLLTEMLAAAGATPKALTPARRLSLGKLVKLSRGKFPAEAAEALVTRAAELRAAGDTVPSSTAPSSTAPSSTAPSDTAQSTVGTTSAPEPAEWVEEISPGRFSGETVVVTGAASGIGRATASRVAREGGRVVAVDMTQAGLDELAADLAGALPEGAAVVPVVADITDSAAVARVVGAAGERVDALANVAGIMDRFAPVHSVDDATWEKVLAVNVTGTMKLLRAVVPGMLAAAEGRVVNVASEAGLRGSAAGAAYTASKHAVVGLTKNAAYMYTGTGVRVNAVAPGGVATGMQPRDVDEFGMGRVQAGMGIMADIAMPEQLAASITFLLSKDSTNVNGQILASDGGWSAA</sequence>
<dbReference type="PANTHER" id="PTHR24321">
    <property type="entry name" value="DEHYDROGENASES, SHORT CHAIN"/>
    <property type="match status" value="1"/>
</dbReference>
<dbReference type="PRINTS" id="PR00080">
    <property type="entry name" value="SDRFAMILY"/>
</dbReference>
<dbReference type="RefSeq" id="WP_068202424.1">
    <property type="nucleotide sequence ID" value="NZ_CP014209.1"/>
</dbReference>
<gene>
    <name evidence="5" type="primary">lvr</name>
    <name evidence="5" type="ORF">I598_1500</name>
</gene>
<reference evidence="5 6" key="1">
    <citation type="submission" date="2016-01" db="EMBL/GenBank/DDBJ databases">
        <title>Complete genome sequence of a soil Actinobacterium, Isoptericola dokdonensis DS-3.</title>
        <authorList>
            <person name="Kwon S.-K."/>
            <person name="Kim J.F."/>
        </authorList>
    </citation>
    <scope>NUCLEOTIDE SEQUENCE [LARGE SCALE GENOMIC DNA]</scope>
    <source>
        <strain evidence="5 6">DS-3</strain>
    </source>
</reference>
<dbReference type="CDD" id="cd05233">
    <property type="entry name" value="SDR_c"/>
    <property type="match status" value="1"/>
</dbReference>
<dbReference type="PANTHER" id="PTHR24321:SF8">
    <property type="entry name" value="ESTRADIOL 17-BETA-DEHYDROGENASE 8-RELATED"/>
    <property type="match status" value="1"/>
</dbReference>
<dbReference type="EC" id="1.1.1.-" evidence="5"/>
<dbReference type="PATRIC" id="fig|1300344.3.peg.1506"/>
<feature type="compositionally biased region" description="Low complexity" evidence="4">
    <location>
        <begin position="76"/>
        <end position="102"/>
    </location>
</feature>
<dbReference type="Proteomes" id="UP000076794">
    <property type="component" value="Chromosome"/>
</dbReference>
<protein>
    <submittedName>
        <fullName evidence="5">Levodione reductase</fullName>
        <ecNumber evidence="5">1.1.1.-</ecNumber>
    </submittedName>
</protein>
<evidence type="ECO:0000313" key="5">
    <source>
        <dbReference type="EMBL" id="ANC31053.1"/>
    </source>
</evidence>
<evidence type="ECO:0000313" key="6">
    <source>
        <dbReference type="Proteomes" id="UP000076794"/>
    </source>
</evidence>
<dbReference type="Pfam" id="PF00106">
    <property type="entry name" value="adh_short"/>
    <property type="match status" value="1"/>
</dbReference>
<dbReference type="Gene3D" id="3.40.50.720">
    <property type="entry name" value="NAD(P)-binding Rossmann-like Domain"/>
    <property type="match status" value="1"/>
</dbReference>
<evidence type="ECO:0000256" key="2">
    <source>
        <dbReference type="ARBA" id="ARBA00023002"/>
    </source>
</evidence>
<keyword evidence="6" id="KW-1185">Reference proteome</keyword>
<evidence type="ECO:0000256" key="4">
    <source>
        <dbReference type="SAM" id="MobiDB-lite"/>
    </source>
</evidence>
<comment type="similarity">
    <text evidence="1 3">Belongs to the short-chain dehydrogenases/reductases (SDR) family.</text>
</comment>
<dbReference type="EMBL" id="CP014209">
    <property type="protein sequence ID" value="ANC31053.1"/>
    <property type="molecule type" value="Genomic_DNA"/>
</dbReference>
<evidence type="ECO:0000256" key="3">
    <source>
        <dbReference type="RuleBase" id="RU000363"/>
    </source>
</evidence>
<dbReference type="FunFam" id="3.40.50.720:FF:000084">
    <property type="entry name" value="Short-chain dehydrogenase reductase"/>
    <property type="match status" value="1"/>
</dbReference>
<organism evidence="5 6">
    <name type="scientific">Isoptericola dokdonensis DS-3</name>
    <dbReference type="NCBI Taxonomy" id="1300344"/>
    <lineage>
        <taxon>Bacteria</taxon>
        <taxon>Bacillati</taxon>
        <taxon>Actinomycetota</taxon>
        <taxon>Actinomycetes</taxon>
        <taxon>Micrococcales</taxon>
        <taxon>Promicromonosporaceae</taxon>
        <taxon>Isoptericola</taxon>
    </lineage>
</organism>
<dbReference type="STRING" id="1300344.I598_1500"/>
<dbReference type="SUPFAM" id="SSF51735">
    <property type="entry name" value="NAD(P)-binding Rossmann-fold domains"/>
    <property type="match status" value="1"/>
</dbReference>
<dbReference type="GO" id="GO:0016491">
    <property type="term" value="F:oxidoreductase activity"/>
    <property type="evidence" value="ECO:0007669"/>
    <property type="project" value="UniProtKB-KW"/>
</dbReference>
<dbReference type="AlphaFoldDB" id="A0A161HXN1"/>
<name>A0A161HXN1_9MICO</name>
<dbReference type="InterPro" id="IPR036291">
    <property type="entry name" value="NAD(P)-bd_dom_sf"/>
</dbReference>
<evidence type="ECO:0000256" key="1">
    <source>
        <dbReference type="ARBA" id="ARBA00006484"/>
    </source>
</evidence>
<dbReference type="InterPro" id="IPR020904">
    <property type="entry name" value="Sc_DH/Rdtase_CS"/>
</dbReference>
<accession>A0A161HXN1</accession>
<proteinExistence type="inferred from homology"/>
<feature type="region of interest" description="Disordered" evidence="4">
    <location>
        <begin position="76"/>
        <end position="120"/>
    </location>
</feature>
<dbReference type="PROSITE" id="PS00061">
    <property type="entry name" value="ADH_SHORT"/>
    <property type="match status" value="1"/>
</dbReference>
<dbReference type="KEGG" id="ido:I598_1500"/>
<keyword evidence="2 5" id="KW-0560">Oxidoreductase</keyword>
<dbReference type="PRINTS" id="PR00081">
    <property type="entry name" value="GDHRDH"/>
</dbReference>